<evidence type="ECO:0000313" key="2">
    <source>
        <dbReference type="Proteomes" id="UP000789570"/>
    </source>
</evidence>
<dbReference type="OrthoDB" id="2351154at2759"/>
<gene>
    <name evidence="1" type="ORF">FCALED_LOCUS4591</name>
</gene>
<reference evidence="1" key="1">
    <citation type="submission" date="2021-06" db="EMBL/GenBank/DDBJ databases">
        <authorList>
            <person name="Kallberg Y."/>
            <person name="Tangrot J."/>
            <person name="Rosling A."/>
        </authorList>
    </citation>
    <scope>NUCLEOTIDE SEQUENCE</scope>
    <source>
        <strain evidence="1">UK204</strain>
    </source>
</reference>
<proteinExistence type="predicted"/>
<dbReference type="AlphaFoldDB" id="A0A9N9A6W5"/>
<dbReference type="InterPro" id="IPR032675">
    <property type="entry name" value="LRR_dom_sf"/>
</dbReference>
<organism evidence="1 2">
    <name type="scientific">Funneliformis caledonium</name>
    <dbReference type="NCBI Taxonomy" id="1117310"/>
    <lineage>
        <taxon>Eukaryota</taxon>
        <taxon>Fungi</taxon>
        <taxon>Fungi incertae sedis</taxon>
        <taxon>Mucoromycota</taxon>
        <taxon>Glomeromycotina</taxon>
        <taxon>Glomeromycetes</taxon>
        <taxon>Glomerales</taxon>
        <taxon>Glomeraceae</taxon>
        <taxon>Funneliformis</taxon>
    </lineage>
</organism>
<dbReference type="EMBL" id="CAJVPQ010000907">
    <property type="protein sequence ID" value="CAG8518836.1"/>
    <property type="molecule type" value="Genomic_DNA"/>
</dbReference>
<comment type="caution">
    <text evidence="1">The sequence shown here is derived from an EMBL/GenBank/DDBJ whole genome shotgun (WGS) entry which is preliminary data.</text>
</comment>
<accession>A0A9N9A6W5</accession>
<dbReference type="Proteomes" id="UP000789570">
    <property type="component" value="Unassembled WGS sequence"/>
</dbReference>
<sequence>MECLKIYSGEIEEITDLIIHYLRHDIKSLHSCILVNQILCRVTIPILWEDPFSVICPRGYSYNLLDTYLKYLSQDDKEKLKELGIIIHSPTFKRRLFNYPGFIKVLNITRVEVYIVSWPLLNDPSPLKLRSLKGVGLFPGIAISIQLVGPYLEYLELTFLEDPARNVALESIIKHCDKIIFLSLSCFDEKDAHLCNKIIHMNNHLRYLTIENEPFSYNRTDSGLLKKLKILPNRLDYLNLKFTFDPNDLKLFLDNCKHLVGLKNLLVRNYSCYDGIDTFKLLKNL</sequence>
<evidence type="ECO:0000313" key="1">
    <source>
        <dbReference type="EMBL" id="CAG8518836.1"/>
    </source>
</evidence>
<keyword evidence="2" id="KW-1185">Reference proteome</keyword>
<name>A0A9N9A6W5_9GLOM</name>
<dbReference type="Gene3D" id="3.80.10.10">
    <property type="entry name" value="Ribonuclease Inhibitor"/>
    <property type="match status" value="1"/>
</dbReference>
<protein>
    <submittedName>
        <fullName evidence="1">14433_t:CDS:1</fullName>
    </submittedName>
</protein>